<evidence type="ECO:0008006" key="3">
    <source>
        <dbReference type="Google" id="ProtNLM"/>
    </source>
</evidence>
<sequence>MKEVLKRKIKNFVDDPRRSIRNARSRWLGSWRQWTSTVNPEPILVLGNQKSGTSAITALLGEATGLSYTIDVFCFFGDAEQKLLVGDMDFETFVEKARYRFSKDIVKEPSFIAFYEELASRFPDARFVFVVRHPVANIRSILDRLGLPGDRACLSASHWEQVAEESQNWEMILRGRQYGHEGDTYIQTLARRWKMSARLYLSNSDRFKKITYEAFTQDKDVRIYELARRLRLDVSNDISDKVDVQYQPKGQKTADPQSFFGERNLEKISEVCQPEMKSLGYESLISTRTRS</sequence>
<dbReference type="SUPFAM" id="SSF52540">
    <property type="entry name" value="P-loop containing nucleoside triphosphate hydrolases"/>
    <property type="match status" value="1"/>
</dbReference>
<dbReference type="KEGG" id="srm:SRM_00253"/>
<name>D5H569_SALRM</name>
<dbReference type="Proteomes" id="UP000000933">
    <property type="component" value="Chromosome"/>
</dbReference>
<proteinExistence type="predicted"/>
<dbReference type="EMBL" id="FP565814">
    <property type="protein sequence ID" value="CBH23174.1"/>
    <property type="molecule type" value="Genomic_DNA"/>
</dbReference>
<evidence type="ECO:0000313" key="1">
    <source>
        <dbReference type="EMBL" id="CBH23174.1"/>
    </source>
</evidence>
<dbReference type="Gene3D" id="3.40.50.300">
    <property type="entry name" value="P-loop containing nucleotide triphosphate hydrolases"/>
    <property type="match status" value="1"/>
</dbReference>
<organism evidence="1 2">
    <name type="scientific">Salinibacter ruber (strain M8)</name>
    <dbReference type="NCBI Taxonomy" id="761659"/>
    <lineage>
        <taxon>Bacteria</taxon>
        <taxon>Pseudomonadati</taxon>
        <taxon>Rhodothermota</taxon>
        <taxon>Rhodothermia</taxon>
        <taxon>Rhodothermales</taxon>
        <taxon>Salinibacteraceae</taxon>
        <taxon>Salinibacter</taxon>
    </lineage>
</organism>
<gene>
    <name evidence="1" type="ordered locus">SRM_00253</name>
</gene>
<dbReference type="AlphaFoldDB" id="D5H569"/>
<evidence type="ECO:0000313" key="2">
    <source>
        <dbReference type="Proteomes" id="UP000000933"/>
    </source>
</evidence>
<reference evidence="2" key="2">
    <citation type="submission" date="2010-04" db="EMBL/GenBank/DDBJ databases">
        <title>Genome sequence of Salinibacter ruber M8.</title>
        <authorList>
            <consortium name="Genoscope"/>
        </authorList>
    </citation>
    <scope>NUCLEOTIDE SEQUENCE [LARGE SCALE GENOMIC DNA]</scope>
    <source>
        <strain evidence="2">M8</strain>
    </source>
</reference>
<accession>D5H569</accession>
<reference evidence="1 2" key="1">
    <citation type="journal article" date="2010" name="ISME J.">
        <title>Fine-scale evolution: genomic, phenotypic and ecological differentiation in two coexisting Salinibacter ruber strains.</title>
        <authorList>
            <person name="Pena A."/>
            <person name="Teeling H."/>
            <person name="Huerta-Cepas J."/>
            <person name="Santos F."/>
            <person name="Yarza P."/>
            <person name="Brito-Echeverria J."/>
            <person name="Lucio M."/>
            <person name="Schmitt-Kopplin P."/>
            <person name="Meseguer I."/>
            <person name="Schenowitz C."/>
            <person name="Dossat C."/>
            <person name="Barbe V."/>
            <person name="Dopazo J."/>
            <person name="Rossello-Mora R."/>
            <person name="Schuler M."/>
            <person name="Glockner F.O."/>
            <person name="Amann R."/>
            <person name="Gabaldon T."/>
            <person name="Anton J."/>
        </authorList>
    </citation>
    <scope>NUCLEOTIDE SEQUENCE [LARGE SCALE GENOMIC DNA]</scope>
    <source>
        <strain evidence="1 2">M8</strain>
    </source>
</reference>
<dbReference type="HOGENOM" id="CLU_956110_0_0_10"/>
<dbReference type="RefSeq" id="WP_013060742.1">
    <property type="nucleotide sequence ID" value="NC_014032.1"/>
</dbReference>
<dbReference type="InterPro" id="IPR027417">
    <property type="entry name" value="P-loop_NTPase"/>
</dbReference>
<protein>
    <recommendedName>
        <fullName evidence="3">Sulfotransferase</fullName>
    </recommendedName>
</protein>